<keyword evidence="2" id="KW-0723">Serine/threonine-protein kinase</keyword>
<dbReference type="AlphaFoldDB" id="A0A443S934"/>
<dbReference type="EMBL" id="NCKV01005529">
    <property type="protein sequence ID" value="RWS24010.1"/>
    <property type="molecule type" value="Genomic_DNA"/>
</dbReference>
<keyword evidence="6" id="KW-0067">ATP-binding</keyword>
<feature type="domain" description="Protein kinase" evidence="11">
    <location>
        <begin position="17"/>
        <end position="309"/>
    </location>
</feature>
<dbReference type="OrthoDB" id="4062651at2759"/>
<dbReference type="VEuPathDB" id="VectorBase:LDEU008030"/>
<keyword evidence="3" id="KW-0808">Transferase</keyword>
<name>A0A443S934_9ACAR</name>
<dbReference type="Gene3D" id="1.10.510.10">
    <property type="entry name" value="Transferase(Phosphotransferase) domain 1"/>
    <property type="match status" value="2"/>
</dbReference>
<feature type="domain" description="Protein kinase" evidence="11">
    <location>
        <begin position="337"/>
        <end position="627"/>
    </location>
</feature>
<dbReference type="SUPFAM" id="SSF56112">
    <property type="entry name" value="Protein kinase-like (PK-like)"/>
    <property type="match status" value="2"/>
</dbReference>
<proteinExistence type="inferred from homology"/>
<dbReference type="InterPro" id="IPR000719">
    <property type="entry name" value="Prot_kinase_dom"/>
</dbReference>
<dbReference type="PROSITE" id="PS00108">
    <property type="entry name" value="PROTEIN_KINASE_ST"/>
    <property type="match status" value="1"/>
</dbReference>
<evidence type="ECO:0000256" key="10">
    <source>
        <dbReference type="ARBA" id="ARBA00048977"/>
    </source>
</evidence>
<dbReference type="SMART" id="SM00220">
    <property type="entry name" value="S_TKc"/>
    <property type="match status" value="1"/>
</dbReference>
<dbReference type="STRING" id="299467.A0A443S934"/>
<comment type="catalytic activity">
    <reaction evidence="9">
        <text>L-threonyl-[protein] + ATP = O-phospho-L-threonyl-[protein] + ADP + H(+)</text>
        <dbReference type="Rhea" id="RHEA:46608"/>
        <dbReference type="Rhea" id="RHEA-COMP:11060"/>
        <dbReference type="Rhea" id="RHEA-COMP:11605"/>
        <dbReference type="ChEBI" id="CHEBI:15378"/>
        <dbReference type="ChEBI" id="CHEBI:30013"/>
        <dbReference type="ChEBI" id="CHEBI:30616"/>
        <dbReference type="ChEBI" id="CHEBI:61977"/>
        <dbReference type="ChEBI" id="CHEBI:456216"/>
        <dbReference type="EC" id="2.7.11.1"/>
    </reaction>
    <physiologicalReaction direction="left-to-right" evidence="9">
        <dbReference type="Rhea" id="RHEA:46609"/>
    </physiologicalReaction>
</comment>
<dbReference type="CDD" id="cd00180">
    <property type="entry name" value="PKc"/>
    <property type="match status" value="1"/>
</dbReference>
<dbReference type="PROSITE" id="PS50011">
    <property type="entry name" value="PROTEIN_KINASE_DOM"/>
    <property type="match status" value="2"/>
</dbReference>
<organism evidence="12 13">
    <name type="scientific">Leptotrombidium deliense</name>
    <dbReference type="NCBI Taxonomy" id="299467"/>
    <lineage>
        <taxon>Eukaryota</taxon>
        <taxon>Metazoa</taxon>
        <taxon>Ecdysozoa</taxon>
        <taxon>Arthropoda</taxon>
        <taxon>Chelicerata</taxon>
        <taxon>Arachnida</taxon>
        <taxon>Acari</taxon>
        <taxon>Acariformes</taxon>
        <taxon>Trombidiformes</taxon>
        <taxon>Prostigmata</taxon>
        <taxon>Anystina</taxon>
        <taxon>Parasitengona</taxon>
        <taxon>Trombiculoidea</taxon>
        <taxon>Trombiculidae</taxon>
        <taxon>Leptotrombidium</taxon>
    </lineage>
</organism>
<evidence type="ECO:0000256" key="8">
    <source>
        <dbReference type="ARBA" id="ARBA00037982"/>
    </source>
</evidence>
<evidence type="ECO:0000256" key="2">
    <source>
        <dbReference type="ARBA" id="ARBA00022527"/>
    </source>
</evidence>
<evidence type="ECO:0000256" key="3">
    <source>
        <dbReference type="ARBA" id="ARBA00022679"/>
    </source>
</evidence>
<dbReference type="GO" id="GO:0005634">
    <property type="term" value="C:nucleus"/>
    <property type="evidence" value="ECO:0007669"/>
    <property type="project" value="TreeGrafter"/>
</dbReference>
<dbReference type="InterPro" id="IPR011009">
    <property type="entry name" value="Kinase-like_dom_sf"/>
</dbReference>
<keyword evidence="5" id="KW-0418">Kinase</keyword>
<comment type="caution">
    <text evidence="12">The sequence shown here is derived from an EMBL/GenBank/DDBJ whole genome shotgun (WGS) entry which is preliminary data.</text>
</comment>
<reference evidence="12 13" key="1">
    <citation type="journal article" date="2018" name="Gigascience">
        <title>Genomes of trombidid mites reveal novel predicted allergens and laterally-transferred genes associated with secondary metabolism.</title>
        <authorList>
            <person name="Dong X."/>
            <person name="Chaisiri K."/>
            <person name="Xia D."/>
            <person name="Armstrong S.D."/>
            <person name="Fang Y."/>
            <person name="Donnelly M.J."/>
            <person name="Kadowaki T."/>
            <person name="McGarry J.W."/>
            <person name="Darby A.C."/>
            <person name="Makepeace B.L."/>
        </authorList>
    </citation>
    <scope>NUCLEOTIDE SEQUENCE [LARGE SCALE GENOMIC DNA]</scope>
    <source>
        <strain evidence="12">UoL-UT</strain>
    </source>
</reference>
<gene>
    <name evidence="12" type="ORF">B4U80_13283</name>
</gene>
<dbReference type="GO" id="GO:0005524">
    <property type="term" value="F:ATP binding"/>
    <property type="evidence" value="ECO:0007669"/>
    <property type="project" value="UniProtKB-KW"/>
</dbReference>
<evidence type="ECO:0000259" key="11">
    <source>
        <dbReference type="PROSITE" id="PS50011"/>
    </source>
</evidence>
<evidence type="ECO:0000256" key="4">
    <source>
        <dbReference type="ARBA" id="ARBA00022741"/>
    </source>
</evidence>
<dbReference type="Proteomes" id="UP000288716">
    <property type="component" value="Unassembled WGS sequence"/>
</dbReference>
<keyword evidence="13" id="KW-1185">Reference proteome</keyword>
<dbReference type="Gene3D" id="3.30.200.20">
    <property type="entry name" value="Phosphorylase Kinase, domain 1"/>
    <property type="match status" value="1"/>
</dbReference>
<evidence type="ECO:0000256" key="5">
    <source>
        <dbReference type="ARBA" id="ARBA00022777"/>
    </source>
</evidence>
<evidence type="ECO:0000256" key="1">
    <source>
        <dbReference type="ARBA" id="ARBA00012513"/>
    </source>
</evidence>
<dbReference type="InterPro" id="IPR008271">
    <property type="entry name" value="Ser/Thr_kinase_AS"/>
</dbReference>
<comment type="similarity">
    <text evidence="8">Belongs to the protein kinase superfamily. Ser/Thr protein kinase family. GCN2 subfamily.</text>
</comment>
<evidence type="ECO:0000313" key="13">
    <source>
        <dbReference type="Proteomes" id="UP000288716"/>
    </source>
</evidence>
<dbReference type="GO" id="GO:0004672">
    <property type="term" value="F:protein kinase activity"/>
    <property type="evidence" value="ECO:0007669"/>
    <property type="project" value="InterPro"/>
</dbReference>
<dbReference type="GO" id="GO:0005737">
    <property type="term" value="C:cytoplasm"/>
    <property type="evidence" value="ECO:0007669"/>
    <property type="project" value="TreeGrafter"/>
</dbReference>
<dbReference type="Pfam" id="PF00069">
    <property type="entry name" value="Pkinase"/>
    <property type="match status" value="2"/>
</dbReference>
<dbReference type="PANTHER" id="PTHR11042">
    <property type="entry name" value="EUKARYOTIC TRANSLATION INITIATION FACTOR 2-ALPHA KINASE EIF2-ALPHA KINASE -RELATED"/>
    <property type="match status" value="1"/>
</dbReference>
<comment type="catalytic activity">
    <reaction evidence="10">
        <text>L-seryl-[protein] + ATP = O-phospho-L-seryl-[protein] + ADP + H(+)</text>
        <dbReference type="Rhea" id="RHEA:17989"/>
        <dbReference type="Rhea" id="RHEA-COMP:9863"/>
        <dbReference type="Rhea" id="RHEA-COMP:11604"/>
        <dbReference type="ChEBI" id="CHEBI:15378"/>
        <dbReference type="ChEBI" id="CHEBI:29999"/>
        <dbReference type="ChEBI" id="CHEBI:30616"/>
        <dbReference type="ChEBI" id="CHEBI:83421"/>
        <dbReference type="ChEBI" id="CHEBI:456216"/>
        <dbReference type="EC" id="2.7.11.1"/>
    </reaction>
    <physiologicalReaction direction="left-to-right" evidence="10">
        <dbReference type="Rhea" id="RHEA:17990"/>
    </physiologicalReaction>
</comment>
<evidence type="ECO:0000256" key="9">
    <source>
        <dbReference type="ARBA" id="ARBA00048659"/>
    </source>
</evidence>
<evidence type="ECO:0000256" key="6">
    <source>
        <dbReference type="ARBA" id="ARBA00022840"/>
    </source>
</evidence>
<keyword evidence="7" id="KW-0652">Protein synthesis inhibitor</keyword>
<accession>A0A443S934</accession>
<evidence type="ECO:0000256" key="7">
    <source>
        <dbReference type="ARBA" id="ARBA00023193"/>
    </source>
</evidence>
<dbReference type="PANTHER" id="PTHR11042:SF160">
    <property type="entry name" value="EUKARYOTIC TRANSLATION INITIATION FACTOR 2-ALPHA KINASE 1"/>
    <property type="match status" value="1"/>
</dbReference>
<keyword evidence="4" id="KW-0547">Nucleotide-binding</keyword>
<dbReference type="EC" id="2.7.11.1" evidence="1"/>
<dbReference type="InterPro" id="IPR050339">
    <property type="entry name" value="CC_SR_Kinase"/>
</dbReference>
<protein>
    <recommendedName>
        <fullName evidence="1">non-specific serine/threonine protein kinase</fullName>
        <ecNumber evidence="1">2.7.11.1</ecNumber>
    </recommendedName>
</protein>
<evidence type="ECO:0000313" key="12">
    <source>
        <dbReference type="EMBL" id="RWS24010.1"/>
    </source>
</evidence>
<sequence>MFAGDPFEDNPFFKYKKGKREDKRRGSYGVVYKAELNGKIFAVKKLRVDDVKMKYLKREIDALVKLKGCENIVTYHQVWFSNEENVHLAFSAHNYDLDENEEKIIVKLNDNKRFTFTPVRIYIVMEYCEGNLENIIHCVKDKKKYYFKQILNGLKSLDEMKIIHRDLKPNNIFIDSNNVVKIGDFGFALHKDSVTSSDLTQGRGCKEFRPPEVYDCDEIESMKVTGKVDVYSCGLIYYLMCLKRKVNRKELCTITEILRTYRMYCKVNDGLSIEDRELLNRMLAKDPSNRITIKELYEYVNNNTFNELFNSVCQSQIQSETLKCISLEEPENVNCLTSSFESLTCGEFGCTYKAKYKENLMIADRVTLKQLLSHSEYSALPNKFKLLEYLDHKNISKYLYLPMFQMMCRNYFGGILNSGHFFVAANISSTLKSFVRNEAFVNMLKKHKKALSKCMIKQILEGILYLHDHEILHLNLNPENIFITDRYTPKIGNIIPCNQVKYSKFHWFHFANEEINYVDAFMIDENNRIMMDYRADFYSLGLIFTEFWFENNRERLEAIEAMQYGFFDTASKHDIKQYVNDRETTMIIIEKSMGVLLKRLLRGLIHIYPNSRMERDELERQMKHKKLFQFETNAAASMTMNLRERHKNNEVEDATNRRGT</sequence>